<feature type="compositionally biased region" description="Basic and acidic residues" evidence="1">
    <location>
        <begin position="106"/>
        <end position="115"/>
    </location>
</feature>
<feature type="compositionally biased region" description="Basic and acidic residues" evidence="1">
    <location>
        <begin position="85"/>
        <end position="98"/>
    </location>
</feature>
<keyword evidence="4" id="KW-1185">Reference proteome</keyword>
<dbReference type="InterPro" id="IPR019134">
    <property type="entry name" value="Cactin_C"/>
</dbReference>
<dbReference type="EMBL" id="JAVHJS010000001">
    <property type="protein sequence ID" value="KAK2868453.1"/>
    <property type="molecule type" value="Genomic_DNA"/>
</dbReference>
<feature type="compositionally biased region" description="Low complexity" evidence="1">
    <location>
        <begin position="117"/>
        <end position="126"/>
    </location>
</feature>
<dbReference type="PANTHER" id="PTHR21737:SF6">
    <property type="entry name" value="SPLICING FACTOR CACTIN"/>
    <property type="match status" value="1"/>
</dbReference>
<protein>
    <recommendedName>
        <fullName evidence="2">Splicing factor Cactin C-terminal domain-containing protein</fullName>
    </recommendedName>
</protein>
<feature type="compositionally biased region" description="Basic and acidic residues" evidence="1">
    <location>
        <begin position="485"/>
        <end position="496"/>
    </location>
</feature>
<name>A0AA88P1J3_TACVA</name>
<evidence type="ECO:0000313" key="3">
    <source>
        <dbReference type="EMBL" id="KAK2868453.1"/>
    </source>
</evidence>
<dbReference type="AlphaFoldDB" id="A0AA88P1J3"/>
<reference evidence="3" key="1">
    <citation type="submission" date="2023-08" db="EMBL/GenBank/DDBJ databases">
        <title>Pelteobagrus vachellii genome.</title>
        <authorList>
            <person name="Liu H."/>
        </authorList>
    </citation>
    <scope>NUCLEOTIDE SEQUENCE</scope>
    <source>
        <strain evidence="3">PRFRI_2022a</strain>
        <tissue evidence="3">Muscle</tissue>
    </source>
</reference>
<evidence type="ECO:0000256" key="1">
    <source>
        <dbReference type="SAM" id="MobiDB-lite"/>
    </source>
</evidence>
<dbReference type="Proteomes" id="UP001187315">
    <property type="component" value="Unassembled WGS sequence"/>
</dbReference>
<evidence type="ECO:0000259" key="2">
    <source>
        <dbReference type="Pfam" id="PF09732"/>
    </source>
</evidence>
<dbReference type="GO" id="GO:0005737">
    <property type="term" value="C:cytoplasm"/>
    <property type="evidence" value="ECO:0007669"/>
    <property type="project" value="TreeGrafter"/>
</dbReference>
<feature type="domain" description="Splicing factor Cactin C-terminal" evidence="2">
    <location>
        <begin position="556"/>
        <end position="639"/>
    </location>
</feature>
<dbReference type="GO" id="GO:0045824">
    <property type="term" value="P:negative regulation of innate immune response"/>
    <property type="evidence" value="ECO:0007669"/>
    <property type="project" value="TreeGrafter"/>
</dbReference>
<organism evidence="3 4">
    <name type="scientific">Tachysurus vachellii</name>
    <name type="common">Darkbarbel catfish</name>
    <name type="synonym">Pelteobagrus vachellii</name>
    <dbReference type="NCBI Taxonomy" id="175792"/>
    <lineage>
        <taxon>Eukaryota</taxon>
        <taxon>Metazoa</taxon>
        <taxon>Chordata</taxon>
        <taxon>Craniata</taxon>
        <taxon>Vertebrata</taxon>
        <taxon>Euteleostomi</taxon>
        <taxon>Actinopterygii</taxon>
        <taxon>Neopterygii</taxon>
        <taxon>Teleostei</taxon>
        <taxon>Ostariophysi</taxon>
        <taxon>Siluriformes</taxon>
        <taxon>Bagridae</taxon>
        <taxon>Tachysurus</taxon>
    </lineage>
</organism>
<proteinExistence type="predicted"/>
<feature type="compositionally biased region" description="Basic and acidic residues" evidence="1">
    <location>
        <begin position="127"/>
        <end position="170"/>
    </location>
</feature>
<feature type="compositionally biased region" description="Basic and acidic residues" evidence="1">
    <location>
        <begin position="12"/>
        <end position="40"/>
    </location>
</feature>
<dbReference type="GO" id="GO:0005681">
    <property type="term" value="C:spliceosomal complex"/>
    <property type="evidence" value="ECO:0007669"/>
    <property type="project" value="TreeGrafter"/>
</dbReference>
<dbReference type="GO" id="GO:0045292">
    <property type="term" value="P:mRNA cis splicing, via spliceosome"/>
    <property type="evidence" value="ECO:0007669"/>
    <property type="project" value="TreeGrafter"/>
</dbReference>
<dbReference type="PANTHER" id="PTHR21737">
    <property type="entry name" value="POLYGLUTAMINE BINDING PROTEIN 1/MARVEL MEMBRANE-ASSOCIATING DOMAIN CONTAINING 3"/>
    <property type="match status" value="1"/>
</dbReference>
<gene>
    <name evidence="3" type="ORF">Q7C36_000324</name>
</gene>
<dbReference type="SMART" id="SM01050">
    <property type="entry name" value="CactinC_cactus"/>
    <property type="match status" value="1"/>
</dbReference>
<feature type="compositionally biased region" description="Basic and acidic residues" evidence="1">
    <location>
        <begin position="177"/>
        <end position="196"/>
    </location>
</feature>
<comment type="caution">
    <text evidence="3">The sequence shown here is derived from an EMBL/GenBank/DDBJ whole genome shotgun (WGS) entry which is preliminary data.</text>
</comment>
<evidence type="ECO:0000313" key="4">
    <source>
        <dbReference type="Proteomes" id="UP001187315"/>
    </source>
</evidence>
<feature type="region of interest" description="Disordered" evidence="1">
    <location>
        <begin position="483"/>
        <end position="508"/>
    </location>
</feature>
<sequence>MEAKKNQRFSSRSRERIKSREVRSRSPEDTERNRHVEGARRRTRSESSGSRSSDDSRERRQKQTACSNDSDSDTRARRHRSCGAFRDRNNSPLDDRGREKHNKKSQRMETREHRQSRSSSRSSTRSSVERRRVRDRDSRDRDRRWRQRSAEHRSKSSSRERRRERDEERRRSRGRERKSEDRDWNRKRNDRDDTKERRQRRRSSSGSSVSSASSASEQGDNKEGKVALSAKEERKKQKEMMKALETPEEKRARRLAKKEAKERKKREKMGWSEEYMGYTNADNPFGDNNLLGTFKWQKALELKGIGHLGEKELKERNKLIQEENRRELQKVKQLHLEREREKSMREQELEMLQREKEAEHFKTWAEQEDNFHLHQAKLSYPLMGSVLPDPSHYTQLSHHTLHQPQKSESSLVGSNAPWDMDNMVQPIIGFTGAPGYQTGNNHSGVDLIEEHLREICALRQRLEDSIRINERLRQQLETRLANAARDGDSMEPHADLEGDASDGSFANRNGRHAIGHVDDFSALQQQVMEGKGLVHRMESMLNTCLNTALMEVNTGKGYKFNIFYPNLIDKHSMPQYFIEPSPDNKDIGIPRFHDRPPYEDIVFKIVNHEWECLHRHGFRCQFANGIFQLWFCFKRYRYRG</sequence>
<feature type="compositionally biased region" description="Basic and acidic residues" evidence="1">
    <location>
        <begin position="219"/>
        <end position="262"/>
    </location>
</feature>
<accession>A0AA88P1J3</accession>
<feature type="compositionally biased region" description="Low complexity" evidence="1">
    <location>
        <begin position="204"/>
        <end position="218"/>
    </location>
</feature>
<dbReference type="Pfam" id="PF09732">
    <property type="entry name" value="CactinC_cactus"/>
    <property type="match status" value="1"/>
</dbReference>
<feature type="region of interest" description="Disordered" evidence="1">
    <location>
        <begin position="1"/>
        <end position="265"/>
    </location>
</feature>